<accession>A0AC34G5H9</accession>
<evidence type="ECO:0000313" key="1">
    <source>
        <dbReference type="Proteomes" id="UP000887579"/>
    </source>
</evidence>
<name>A0AC34G5H9_9BILA</name>
<organism evidence="1 2">
    <name type="scientific">Panagrolaimus sp. ES5</name>
    <dbReference type="NCBI Taxonomy" id="591445"/>
    <lineage>
        <taxon>Eukaryota</taxon>
        <taxon>Metazoa</taxon>
        <taxon>Ecdysozoa</taxon>
        <taxon>Nematoda</taxon>
        <taxon>Chromadorea</taxon>
        <taxon>Rhabditida</taxon>
        <taxon>Tylenchina</taxon>
        <taxon>Panagrolaimomorpha</taxon>
        <taxon>Panagrolaimoidea</taxon>
        <taxon>Panagrolaimidae</taxon>
        <taxon>Panagrolaimus</taxon>
    </lineage>
</organism>
<proteinExistence type="predicted"/>
<dbReference type="WBParaSite" id="ES5_v2.g24606.t1">
    <property type="protein sequence ID" value="ES5_v2.g24606.t1"/>
    <property type="gene ID" value="ES5_v2.g24606"/>
</dbReference>
<protein>
    <submittedName>
        <fullName evidence="2">C2H2-type domain-containing protein</fullName>
    </submittedName>
</protein>
<reference evidence="2" key="1">
    <citation type="submission" date="2022-11" db="UniProtKB">
        <authorList>
            <consortium name="WormBaseParasite"/>
        </authorList>
    </citation>
    <scope>IDENTIFICATION</scope>
</reference>
<evidence type="ECO:0000313" key="2">
    <source>
        <dbReference type="WBParaSite" id="ES5_v2.g24606.t1"/>
    </source>
</evidence>
<dbReference type="Proteomes" id="UP000887579">
    <property type="component" value="Unplaced"/>
</dbReference>
<sequence>MATEKKYRCRKCRTDLFYDIHIQKHLRRNDESNELCPFNFIIAPLKWMSLDEYQGKISCPKCNDKLGQYIWGGRECMGEVGLRCGRHIAPWIHIQKAKIDESSVSGVEVHAQLPPSMTVIPATEASMN</sequence>